<sequence>MRVVLAVVAAAMLTGCVSSAMESARAKEPAKAFMSSKEASQVARCIQFGWQDEAAFGVDASGYVEPAKKGGFTVYTRGAEAFADVRTEGQKTVVKYYAERHDEVALRRQAALATCM</sequence>
<dbReference type="EMBL" id="JAMDGY010000054">
    <property type="protein sequence ID" value="MDD0992306.1"/>
    <property type="molecule type" value="Genomic_DNA"/>
</dbReference>
<dbReference type="Proteomes" id="UP001148203">
    <property type="component" value="Unassembled WGS sequence"/>
</dbReference>
<evidence type="ECO:0000313" key="3">
    <source>
        <dbReference type="Proteomes" id="UP001148203"/>
    </source>
</evidence>
<dbReference type="RefSeq" id="WP_273910677.1">
    <property type="nucleotide sequence ID" value="NZ_JAMDGX010000031.1"/>
</dbReference>
<feature type="chain" id="PRO_5045761150" description="Lipoprotein" evidence="1">
    <location>
        <begin position="21"/>
        <end position="116"/>
    </location>
</feature>
<feature type="signal peptide" evidence="1">
    <location>
        <begin position="1"/>
        <end position="20"/>
    </location>
</feature>
<keyword evidence="1" id="KW-0732">Signal</keyword>
<proteinExistence type="predicted"/>
<evidence type="ECO:0000313" key="2">
    <source>
        <dbReference type="EMBL" id="MDD0992306.1"/>
    </source>
</evidence>
<dbReference type="PROSITE" id="PS51257">
    <property type="entry name" value="PROKAR_LIPOPROTEIN"/>
    <property type="match status" value="1"/>
</dbReference>
<evidence type="ECO:0008006" key="4">
    <source>
        <dbReference type="Google" id="ProtNLM"/>
    </source>
</evidence>
<comment type="caution">
    <text evidence="2">The sequence shown here is derived from an EMBL/GenBank/DDBJ whole genome shotgun (WGS) entry which is preliminary data.</text>
</comment>
<accession>A0ABT5NVV1</accession>
<gene>
    <name evidence="2" type="ORF">M5G11_17365</name>
</gene>
<protein>
    <recommendedName>
        <fullName evidence="4">Lipoprotein</fullName>
    </recommendedName>
</protein>
<organism evidence="2 3">
    <name type="scientific">Pseudomonas fontis</name>
    <dbReference type="NCBI Taxonomy" id="2942633"/>
    <lineage>
        <taxon>Bacteria</taxon>
        <taxon>Pseudomonadati</taxon>
        <taxon>Pseudomonadota</taxon>
        <taxon>Gammaproteobacteria</taxon>
        <taxon>Pseudomonadales</taxon>
        <taxon>Pseudomonadaceae</taxon>
        <taxon>Pseudomonas</taxon>
    </lineage>
</organism>
<reference evidence="2 3" key="1">
    <citation type="submission" date="2022-05" db="EMBL/GenBank/DDBJ databases">
        <title>Novel Pseudomonas spp. Isolated from a Rainbow Trout Aquaculture Facility.</title>
        <authorList>
            <person name="Testerman T."/>
            <person name="Graf J."/>
        </authorList>
    </citation>
    <scope>NUCLEOTIDE SEQUENCE [LARGE SCALE GENOMIC DNA]</scope>
    <source>
        <strain evidence="2 3">ID681</strain>
    </source>
</reference>
<name>A0ABT5NVV1_9PSED</name>
<keyword evidence="3" id="KW-1185">Reference proteome</keyword>
<evidence type="ECO:0000256" key="1">
    <source>
        <dbReference type="SAM" id="SignalP"/>
    </source>
</evidence>